<dbReference type="SUPFAM" id="SSF51905">
    <property type="entry name" value="FAD/NAD(P)-binding domain"/>
    <property type="match status" value="1"/>
</dbReference>
<dbReference type="Gene3D" id="3.40.30.120">
    <property type="match status" value="1"/>
</dbReference>
<organism evidence="5 6">
    <name type="scientific">Salininema proteolyticum</name>
    <dbReference type="NCBI Taxonomy" id="1607685"/>
    <lineage>
        <taxon>Bacteria</taxon>
        <taxon>Bacillati</taxon>
        <taxon>Actinomycetota</taxon>
        <taxon>Actinomycetes</taxon>
        <taxon>Glycomycetales</taxon>
        <taxon>Glycomycetaceae</taxon>
        <taxon>Salininema</taxon>
    </lineage>
</organism>
<comment type="caution">
    <text evidence="5">The sequence shown here is derived from an EMBL/GenBank/DDBJ whole genome shotgun (WGS) entry which is preliminary data.</text>
</comment>
<gene>
    <name evidence="5" type="ORF">ACFPET_19680</name>
</gene>
<keyword evidence="5" id="KW-0560">Oxidoreductase</keyword>
<evidence type="ECO:0000313" key="5">
    <source>
        <dbReference type="EMBL" id="MFC4337422.1"/>
    </source>
</evidence>
<dbReference type="InterPro" id="IPR036188">
    <property type="entry name" value="FAD/NAD-bd_sf"/>
</dbReference>
<keyword evidence="6" id="KW-1185">Reference proteome</keyword>
<dbReference type="RefSeq" id="WP_380624402.1">
    <property type="nucleotide sequence ID" value="NZ_JBHSDK010000030.1"/>
</dbReference>
<evidence type="ECO:0000256" key="2">
    <source>
        <dbReference type="ARBA" id="ARBA00022630"/>
    </source>
</evidence>
<dbReference type="Proteomes" id="UP001595823">
    <property type="component" value="Unassembled WGS sequence"/>
</dbReference>
<dbReference type="Gene3D" id="3.30.70.2450">
    <property type="match status" value="1"/>
</dbReference>
<keyword evidence="2" id="KW-0285">Flavoprotein</keyword>
<dbReference type="Pfam" id="PF21274">
    <property type="entry name" value="Rng_hyd_C"/>
    <property type="match status" value="1"/>
</dbReference>
<protein>
    <submittedName>
        <fullName evidence="5">FAD-dependent monooxygenase</fullName>
    </submittedName>
</protein>
<keyword evidence="5" id="KW-0503">Monooxygenase</keyword>
<feature type="domain" description="FAD-binding" evidence="4">
    <location>
        <begin position="9"/>
        <end position="340"/>
    </location>
</feature>
<evidence type="ECO:0000256" key="1">
    <source>
        <dbReference type="ARBA" id="ARBA00001974"/>
    </source>
</evidence>
<reference evidence="6" key="1">
    <citation type="journal article" date="2019" name="Int. J. Syst. Evol. Microbiol.">
        <title>The Global Catalogue of Microorganisms (GCM) 10K type strain sequencing project: providing services to taxonomists for standard genome sequencing and annotation.</title>
        <authorList>
            <consortium name="The Broad Institute Genomics Platform"/>
            <consortium name="The Broad Institute Genome Sequencing Center for Infectious Disease"/>
            <person name="Wu L."/>
            <person name="Ma J."/>
        </authorList>
    </citation>
    <scope>NUCLEOTIDE SEQUENCE [LARGE SCALE GENOMIC DNA]</scope>
    <source>
        <strain evidence="6">IBRC-M 10908</strain>
    </source>
</reference>
<dbReference type="PANTHER" id="PTHR43004">
    <property type="entry name" value="TRK SYSTEM POTASSIUM UPTAKE PROTEIN"/>
    <property type="match status" value="1"/>
</dbReference>
<proteinExistence type="predicted"/>
<dbReference type="EMBL" id="JBHSDK010000030">
    <property type="protein sequence ID" value="MFC4337422.1"/>
    <property type="molecule type" value="Genomic_DNA"/>
</dbReference>
<dbReference type="Gene3D" id="3.50.50.60">
    <property type="entry name" value="FAD/NAD(P)-binding domain"/>
    <property type="match status" value="1"/>
</dbReference>
<evidence type="ECO:0000259" key="4">
    <source>
        <dbReference type="Pfam" id="PF01494"/>
    </source>
</evidence>
<dbReference type="PANTHER" id="PTHR43004:SF19">
    <property type="entry name" value="BINDING MONOOXYGENASE, PUTATIVE (JCVI)-RELATED"/>
    <property type="match status" value="1"/>
</dbReference>
<comment type="cofactor">
    <cofactor evidence="1">
        <name>FAD</name>
        <dbReference type="ChEBI" id="CHEBI:57692"/>
    </cofactor>
</comment>
<name>A0ABV8U360_9ACTN</name>
<evidence type="ECO:0000256" key="3">
    <source>
        <dbReference type="ARBA" id="ARBA00022827"/>
    </source>
</evidence>
<sequence>MNLPTQHSDILIVGAGPTGMLLAGDLAEAGLSVTVVEKRPHEISNLSRAFVLHSRTMELLDARGLVEETEAAGLAKIRRLRLFGSAMIDFARLPSRFNHASLLPQFKLEPILEDRARRAGARLVYDSALTGLEQDADGVTATVEHDGETIEHRARYLVGTDGIHSAVRHALGVGFPGRSALRSMMLADVQLGGRPPETLTAVGNKHGLAFIAPFGDDWYRIFAWRRGHEKPDFAPLEFEEVRRAFLDVTGTDYGMRDPRWVSRFHSDERQAERYRVGRVFLAGDAAHVHSPAGGQGLNTGMQDAANLSWKLVSVLNGAPEALLDTYESERHPVGEAVLRSSGAILRIGKLANPFLRLLRSASVPLAELPAVNRKIASEVTALSVSYPAPRGAHRAVGHRVPDLVLSDGRRLYEALRGGRFAAVNVGDVGSERVEAVESPGAPAVLVRPDGYAAWAGDRSGYSKAVRDNVGPERGRQVTA</sequence>
<dbReference type="InterPro" id="IPR002938">
    <property type="entry name" value="FAD-bd"/>
</dbReference>
<dbReference type="Pfam" id="PF01494">
    <property type="entry name" value="FAD_binding_3"/>
    <property type="match status" value="1"/>
</dbReference>
<accession>A0ABV8U360</accession>
<dbReference type="GO" id="GO:0004497">
    <property type="term" value="F:monooxygenase activity"/>
    <property type="evidence" value="ECO:0007669"/>
    <property type="project" value="UniProtKB-KW"/>
</dbReference>
<evidence type="ECO:0000313" key="6">
    <source>
        <dbReference type="Proteomes" id="UP001595823"/>
    </source>
</evidence>
<keyword evidence="3" id="KW-0274">FAD</keyword>
<dbReference type="InterPro" id="IPR050641">
    <property type="entry name" value="RIFMO-like"/>
</dbReference>
<dbReference type="PRINTS" id="PR00420">
    <property type="entry name" value="RNGMNOXGNASE"/>
</dbReference>